<keyword evidence="4" id="KW-1185">Reference proteome</keyword>
<feature type="chain" id="PRO_5047166234" evidence="2">
    <location>
        <begin position="24"/>
        <end position="102"/>
    </location>
</feature>
<feature type="signal peptide" evidence="2">
    <location>
        <begin position="1"/>
        <end position="23"/>
    </location>
</feature>
<dbReference type="RefSeq" id="WP_146907607.1">
    <property type="nucleotide sequence ID" value="NZ_BJUS01000003.1"/>
</dbReference>
<protein>
    <submittedName>
        <fullName evidence="3">Uncharacterized protein</fullName>
    </submittedName>
</protein>
<dbReference type="EMBL" id="BJUS01000003">
    <property type="protein sequence ID" value="GEK71924.1"/>
    <property type="molecule type" value="Genomic_DNA"/>
</dbReference>
<keyword evidence="2" id="KW-0732">Signal</keyword>
<name>A0ABQ0U066_9GAMM</name>
<evidence type="ECO:0000256" key="2">
    <source>
        <dbReference type="SAM" id="SignalP"/>
    </source>
</evidence>
<reference evidence="3 4" key="1">
    <citation type="submission" date="2019-07" db="EMBL/GenBank/DDBJ databases">
        <title>Whole genome shotgun sequence of Halomonas halophila NBRC 102604.</title>
        <authorList>
            <person name="Hosoyama A."/>
            <person name="Uohara A."/>
            <person name="Ohji S."/>
            <person name="Ichikawa N."/>
        </authorList>
    </citation>
    <scope>NUCLEOTIDE SEQUENCE [LARGE SCALE GENOMIC DNA]</scope>
    <source>
        <strain evidence="3 4">NBRC 102604</strain>
    </source>
</reference>
<accession>A0ABQ0U066</accession>
<evidence type="ECO:0000313" key="3">
    <source>
        <dbReference type="EMBL" id="GEK71924.1"/>
    </source>
</evidence>
<evidence type="ECO:0000313" key="4">
    <source>
        <dbReference type="Proteomes" id="UP000321121"/>
    </source>
</evidence>
<sequence>MKRIATAAVTLSALMMLSGAALASHHEEDELAPNQGVDSANEVEQGTMEGHDGEMGDDPIVEEGGTDSANDPAEDAATHAEGSVDDEVAPASGVDSANDPED</sequence>
<feature type="region of interest" description="Disordered" evidence="1">
    <location>
        <begin position="22"/>
        <end position="102"/>
    </location>
</feature>
<organism evidence="3 4">
    <name type="scientific">Halomonas halophila</name>
    <dbReference type="NCBI Taxonomy" id="29573"/>
    <lineage>
        <taxon>Bacteria</taxon>
        <taxon>Pseudomonadati</taxon>
        <taxon>Pseudomonadota</taxon>
        <taxon>Gammaproteobacteria</taxon>
        <taxon>Oceanospirillales</taxon>
        <taxon>Halomonadaceae</taxon>
        <taxon>Halomonas</taxon>
    </lineage>
</organism>
<evidence type="ECO:0000256" key="1">
    <source>
        <dbReference type="SAM" id="MobiDB-lite"/>
    </source>
</evidence>
<gene>
    <name evidence="3" type="ORF">HHA04nite_04680</name>
</gene>
<dbReference type="Proteomes" id="UP000321121">
    <property type="component" value="Unassembled WGS sequence"/>
</dbReference>
<feature type="compositionally biased region" description="Acidic residues" evidence="1">
    <location>
        <begin position="55"/>
        <end position="65"/>
    </location>
</feature>
<proteinExistence type="predicted"/>
<comment type="caution">
    <text evidence="3">The sequence shown here is derived from an EMBL/GenBank/DDBJ whole genome shotgun (WGS) entry which is preliminary data.</text>
</comment>